<gene>
    <name evidence="1" type="ORF">HMPREF0202_02266</name>
</gene>
<sequence>MKRAKEALAQINEKKYNTSECLGLIKYLCKPSSWDNIKLSNLKVFMGKNY</sequence>
<evidence type="ECO:0000313" key="1">
    <source>
        <dbReference type="EMBL" id="ERT67831.1"/>
    </source>
</evidence>
<protein>
    <submittedName>
        <fullName evidence="1">Uncharacterized protein</fullName>
    </submittedName>
</protein>
<accession>U7V8K8</accession>
<dbReference type="AlphaFoldDB" id="U7V8K8"/>
<dbReference type="HOGENOM" id="CLU_3115974_0_0_0"/>
<dbReference type="EMBL" id="AXZF01000105">
    <property type="protein sequence ID" value="ERT67831.1"/>
    <property type="molecule type" value="Genomic_DNA"/>
</dbReference>
<evidence type="ECO:0000313" key="2">
    <source>
        <dbReference type="Proteomes" id="UP000017081"/>
    </source>
</evidence>
<name>U7V8K8_9FUSO</name>
<organism evidence="1 2">
    <name type="scientific">Cetobacterium somerae ATCC BAA-474</name>
    <dbReference type="NCBI Taxonomy" id="1319815"/>
    <lineage>
        <taxon>Bacteria</taxon>
        <taxon>Fusobacteriati</taxon>
        <taxon>Fusobacteriota</taxon>
        <taxon>Fusobacteriia</taxon>
        <taxon>Fusobacteriales</taxon>
        <taxon>Fusobacteriaceae</taxon>
        <taxon>Cetobacterium</taxon>
    </lineage>
</organism>
<keyword evidence="2" id="KW-1185">Reference proteome</keyword>
<dbReference type="Proteomes" id="UP000017081">
    <property type="component" value="Unassembled WGS sequence"/>
</dbReference>
<comment type="caution">
    <text evidence="1">The sequence shown here is derived from an EMBL/GenBank/DDBJ whole genome shotgun (WGS) entry which is preliminary data.</text>
</comment>
<proteinExistence type="predicted"/>
<reference evidence="1 2" key="1">
    <citation type="submission" date="2013-08" db="EMBL/GenBank/DDBJ databases">
        <authorList>
            <person name="Weinstock G."/>
            <person name="Sodergren E."/>
            <person name="Wylie T."/>
            <person name="Fulton L."/>
            <person name="Fulton R."/>
            <person name="Fronick C."/>
            <person name="O'Laughlin M."/>
            <person name="Godfrey J."/>
            <person name="Miner T."/>
            <person name="Herter B."/>
            <person name="Appelbaum E."/>
            <person name="Cordes M."/>
            <person name="Lek S."/>
            <person name="Wollam A."/>
            <person name="Pepin K.H."/>
            <person name="Palsikar V.B."/>
            <person name="Mitreva M."/>
            <person name="Wilson R.K."/>
        </authorList>
    </citation>
    <scope>NUCLEOTIDE SEQUENCE [LARGE SCALE GENOMIC DNA]</scope>
    <source>
        <strain evidence="1 2">ATCC BAA-474</strain>
    </source>
</reference>